<keyword evidence="6" id="KW-0460">Magnesium</keyword>
<dbReference type="Pfam" id="PF00719">
    <property type="entry name" value="Pyrophosphatase"/>
    <property type="match status" value="1"/>
</dbReference>
<dbReference type="Gene3D" id="3.90.80.10">
    <property type="entry name" value="Inorganic pyrophosphatase"/>
    <property type="match status" value="1"/>
</dbReference>
<evidence type="ECO:0000256" key="3">
    <source>
        <dbReference type="ARBA" id="ARBA00022490"/>
    </source>
</evidence>
<dbReference type="GO" id="GO:0006796">
    <property type="term" value="P:phosphate-containing compound metabolic process"/>
    <property type="evidence" value="ECO:0007669"/>
    <property type="project" value="InterPro"/>
</dbReference>
<evidence type="ECO:0000256" key="4">
    <source>
        <dbReference type="ARBA" id="ARBA00022723"/>
    </source>
</evidence>
<dbReference type="PROSITE" id="PS00387">
    <property type="entry name" value="PPASE"/>
    <property type="match status" value="1"/>
</dbReference>
<evidence type="ECO:0000256" key="6">
    <source>
        <dbReference type="ARBA" id="ARBA00022842"/>
    </source>
</evidence>
<keyword evidence="4" id="KW-0479">Metal-binding</keyword>
<keyword evidence="3" id="KW-0963">Cytoplasm</keyword>
<name>A0A2H9T949_9ZZZZ</name>
<evidence type="ECO:0000256" key="2">
    <source>
        <dbReference type="ARBA" id="ARBA00012146"/>
    </source>
</evidence>
<comment type="cofactor">
    <cofactor evidence="1">
        <name>Mg(2+)</name>
        <dbReference type="ChEBI" id="CHEBI:18420"/>
    </cofactor>
</comment>
<dbReference type="GO" id="GO:0005737">
    <property type="term" value="C:cytoplasm"/>
    <property type="evidence" value="ECO:0007669"/>
    <property type="project" value="InterPro"/>
</dbReference>
<accession>A0A2H9T949</accession>
<dbReference type="SUPFAM" id="SSF50324">
    <property type="entry name" value="Inorganic pyrophosphatase"/>
    <property type="match status" value="1"/>
</dbReference>
<dbReference type="AlphaFoldDB" id="A0A2H9T949"/>
<dbReference type="InterPro" id="IPR008162">
    <property type="entry name" value="Pyrophosphatase"/>
</dbReference>
<dbReference type="HAMAP" id="MF_00209">
    <property type="entry name" value="Inorganic_PPase"/>
    <property type="match status" value="1"/>
</dbReference>
<dbReference type="EC" id="3.6.1.1" evidence="2"/>
<evidence type="ECO:0000313" key="7">
    <source>
        <dbReference type="EMBL" id="PJE79756.1"/>
    </source>
</evidence>
<keyword evidence="5 7" id="KW-0378">Hydrolase</keyword>
<dbReference type="GO" id="GO:0000287">
    <property type="term" value="F:magnesium ion binding"/>
    <property type="evidence" value="ECO:0007669"/>
    <property type="project" value="InterPro"/>
</dbReference>
<protein>
    <recommendedName>
        <fullName evidence="2">inorganic diphosphatase</fullName>
        <ecNumber evidence="2">3.6.1.1</ecNumber>
    </recommendedName>
</protein>
<dbReference type="GO" id="GO:0004427">
    <property type="term" value="F:inorganic diphosphate phosphatase activity"/>
    <property type="evidence" value="ECO:0007669"/>
    <property type="project" value="UniProtKB-EC"/>
</dbReference>
<dbReference type="EMBL" id="NSIT01000049">
    <property type="protein sequence ID" value="PJE79756.1"/>
    <property type="molecule type" value="Genomic_DNA"/>
</dbReference>
<reference evidence="7" key="1">
    <citation type="journal article" date="2017" name="Appl. Environ. Microbiol.">
        <title>Molecular characterization of an Endozoicomonas-like organism causing infection in king scallop Pecten maximus L.</title>
        <authorList>
            <person name="Cano I."/>
            <person name="van Aerle R."/>
            <person name="Ross S."/>
            <person name="Verner-Jeffreys D.W."/>
            <person name="Paley R.K."/>
            <person name="Rimmer G."/>
            <person name="Ryder D."/>
            <person name="Hooper P."/>
            <person name="Stone D."/>
            <person name="Feist S.W."/>
        </authorList>
    </citation>
    <scope>NUCLEOTIDE SEQUENCE</scope>
</reference>
<gene>
    <name evidence="7" type="primary">ppa</name>
    <name evidence="7" type="ORF">CI610_01258</name>
</gene>
<evidence type="ECO:0000256" key="5">
    <source>
        <dbReference type="ARBA" id="ARBA00022801"/>
    </source>
</evidence>
<dbReference type="PANTHER" id="PTHR10286">
    <property type="entry name" value="INORGANIC PYROPHOSPHATASE"/>
    <property type="match status" value="1"/>
</dbReference>
<comment type="caution">
    <text evidence="7">The sequence shown here is derived from an EMBL/GenBank/DDBJ whole genome shotgun (WGS) entry which is preliminary data.</text>
</comment>
<evidence type="ECO:0000256" key="1">
    <source>
        <dbReference type="ARBA" id="ARBA00001946"/>
    </source>
</evidence>
<dbReference type="FunFam" id="3.90.80.10:FF:000001">
    <property type="entry name" value="Inorganic pyrophosphatase"/>
    <property type="match status" value="1"/>
</dbReference>
<organism evidence="7">
    <name type="scientific">invertebrate metagenome</name>
    <dbReference type="NCBI Taxonomy" id="1711999"/>
    <lineage>
        <taxon>unclassified sequences</taxon>
        <taxon>metagenomes</taxon>
        <taxon>organismal metagenomes</taxon>
    </lineage>
</organism>
<dbReference type="CDD" id="cd00412">
    <property type="entry name" value="pyrophosphatase"/>
    <property type="match status" value="1"/>
</dbReference>
<proteinExistence type="inferred from homology"/>
<dbReference type="InterPro" id="IPR036649">
    <property type="entry name" value="Pyrophosphatase_sf"/>
</dbReference>
<dbReference type="NCBIfam" id="NF002317">
    <property type="entry name" value="PRK01250.1"/>
    <property type="match status" value="1"/>
</dbReference>
<sequence length="174" mass="19457">MSYASIPAGKQLPDDLYAIIEIPAQSSPIKYEVDKGMDALVVDRFMPAPMFYPANYGYISQTLADDGDPLDILVITPTPVVPGSVIRCRPVGMLNMSDESGQDEKIIAVPHDKTSALYKSIREYTDLPELLLQQIEHFFENYKTLEPGKWVKIDDWQGSDAARDTILKSVANYK</sequence>